<sequence length="226" mass="24430">MNKWLQRWQGMAPREQWLTYGVGLALLGMLYLLLVGDPLSASVARTESSIRLAEGRSAEAAVGLEELKARLAADPNIPYRSALLAASVDREALLRQIDEGTAALLTPEKMKAVLQSLLQAQQGLSLTGMQSFSEPVRLAEASAATAAVPAGDAKAELPTVLYRHGLVLQLEGGYFDLLQYLQAVHASGWKLNWDSLDYRVGEAGLGRAKISLKLFTLSRKAGWVGV</sequence>
<keyword evidence="1" id="KW-0812">Transmembrane</keyword>
<keyword evidence="1" id="KW-0472">Membrane</keyword>
<dbReference type="GO" id="GO:0015627">
    <property type="term" value="C:type II protein secretion system complex"/>
    <property type="evidence" value="ECO:0007669"/>
    <property type="project" value="InterPro"/>
</dbReference>
<gene>
    <name evidence="2" type="ORF">SAMN05878282_101656</name>
</gene>
<feature type="transmembrane region" description="Helical" evidence="1">
    <location>
        <begin position="17"/>
        <end position="35"/>
    </location>
</feature>
<dbReference type="EMBL" id="FTMP01000001">
    <property type="protein sequence ID" value="SIP97521.1"/>
    <property type="molecule type" value="Genomic_DNA"/>
</dbReference>
<keyword evidence="1" id="KW-1133">Transmembrane helix</keyword>
<evidence type="ECO:0000256" key="1">
    <source>
        <dbReference type="SAM" id="Phobius"/>
    </source>
</evidence>
<dbReference type="AlphaFoldDB" id="A0A1N6NZK9"/>
<dbReference type="RefSeq" id="WP_076424046.1">
    <property type="nucleotide sequence ID" value="NZ_FTMP01000001.1"/>
</dbReference>
<protein>
    <submittedName>
        <fullName evidence="2">MSHA biogenesis protein MshJ</fullName>
    </submittedName>
</protein>
<evidence type="ECO:0000313" key="3">
    <source>
        <dbReference type="Proteomes" id="UP000185841"/>
    </source>
</evidence>
<reference evidence="2 3" key="1">
    <citation type="submission" date="2017-01" db="EMBL/GenBank/DDBJ databases">
        <authorList>
            <person name="Mah S.A."/>
            <person name="Swanson W.J."/>
            <person name="Moy G.W."/>
            <person name="Vacquier V.D."/>
        </authorList>
    </citation>
    <scope>NUCLEOTIDE SEQUENCE [LARGE SCALE GENOMIC DNA]</scope>
    <source>
        <strain evidence="2 3">RU36E</strain>
    </source>
</reference>
<proteinExistence type="predicted"/>
<dbReference type="Proteomes" id="UP000185841">
    <property type="component" value="Unassembled WGS sequence"/>
</dbReference>
<organism evidence="2 3">
    <name type="scientific">Aquipseudomonas alcaligenes</name>
    <name type="common">Pseudomonas alcaligenes</name>
    <dbReference type="NCBI Taxonomy" id="43263"/>
    <lineage>
        <taxon>Bacteria</taxon>
        <taxon>Pseudomonadati</taxon>
        <taxon>Pseudomonadota</taxon>
        <taxon>Gammaproteobacteria</taxon>
        <taxon>Pseudomonadales</taxon>
        <taxon>Pseudomonadaceae</taxon>
        <taxon>Aquipseudomonas</taxon>
    </lineage>
</organism>
<name>A0A1N6NZK9_AQUAC</name>
<dbReference type="GO" id="GO:0015628">
    <property type="term" value="P:protein secretion by the type II secretion system"/>
    <property type="evidence" value="ECO:0007669"/>
    <property type="project" value="InterPro"/>
</dbReference>
<dbReference type="Pfam" id="PF04612">
    <property type="entry name" value="T2SSM"/>
    <property type="match status" value="1"/>
</dbReference>
<evidence type="ECO:0000313" key="2">
    <source>
        <dbReference type="EMBL" id="SIP97521.1"/>
    </source>
</evidence>
<accession>A0A1N6NZK9</accession>
<dbReference type="InterPro" id="IPR007690">
    <property type="entry name" value="T2SS_GspM"/>
</dbReference>